<reference evidence="2 4" key="2">
    <citation type="submission" date="2023-03" db="EMBL/GenBank/DDBJ databases">
        <title>Bacillus Genome Sequencing.</title>
        <authorList>
            <person name="Dunlap C."/>
        </authorList>
    </citation>
    <scope>NUCLEOTIDE SEQUENCE [LARGE SCALE GENOMIC DNA]</scope>
    <source>
        <strain evidence="2 4">NRS-38</strain>
    </source>
</reference>
<dbReference type="EMBL" id="JAQOTG010000004">
    <property type="protein sequence ID" value="MDE8563638.1"/>
    <property type="molecule type" value="Genomic_DNA"/>
</dbReference>
<dbReference type="Proteomes" id="UP001213979">
    <property type="component" value="Unassembled WGS sequence"/>
</dbReference>
<sequence>MVATKRKTFDIFARIKRGDPLTHIGTVEAENEHLAKVYASFTYDEEDWSEMTVVDRSQIVWVKKPNWLFAQKEGRVR</sequence>
<accession>A0ABD5J2L3</accession>
<dbReference type="Gene3D" id="3.10.20.520">
    <property type="entry name" value="Phenylacetic acid degradation B"/>
    <property type="match status" value="1"/>
</dbReference>
<evidence type="ECO:0000313" key="4">
    <source>
        <dbReference type="Proteomes" id="UP001339962"/>
    </source>
</evidence>
<evidence type="ECO:0000313" key="1">
    <source>
        <dbReference type="EMBL" id="MDE8563638.1"/>
    </source>
</evidence>
<gene>
    <name evidence="2" type="ORF">P9850_18710</name>
    <name evidence="1" type="ORF">PNH38_07015</name>
</gene>
<organism evidence="2 4">
    <name type="scientific">Anoxybacteroides rupiense</name>
    <dbReference type="NCBI Taxonomy" id="311460"/>
    <lineage>
        <taxon>Bacteria</taxon>
        <taxon>Bacillati</taxon>
        <taxon>Bacillota</taxon>
        <taxon>Bacilli</taxon>
        <taxon>Bacillales</taxon>
        <taxon>Anoxybacillaceae</taxon>
        <taxon>Anoxybacteroides</taxon>
    </lineage>
</organism>
<name>A0ABD5J2L3_9BACL</name>
<dbReference type="AlphaFoldDB" id="A0ABD5J2L3"/>
<dbReference type="RefSeq" id="WP_044742350.1">
    <property type="nucleotide sequence ID" value="NZ_JACIDF010000023.1"/>
</dbReference>
<evidence type="ECO:0000313" key="3">
    <source>
        <dbReference type="Proteomes" id="UP001213979"/>
    </source>
</evidence>
<protein>
    <recommendedName>
        <fullName evidence="5">Phenylacetic acid degradation B</fullName>
    </recommendedName>
</protein>
<dbReference type="InterPro" id="IPR038693">
    <property type="entry name" value="PaaB_sf"/>
</dbReference>
<dbReference type="EMBL" id="JARTLI010000071">
    <property type="protein sequence ID" value="MED5053796.1"/>
    <property type="molecule type" value="Genomic_DNA"/>
</dbReference>
<reference evidence="1 3" key="1">
    <citation type="submission" date="2023-01" db="EMBL/GenBank/DDBJ databases">
        <title>Genome-based reclassification of Anoxybacillus geothermalis as a later heterotypic synonym of Anoxybacillus rupiensis.</title>
        <authorList>
            <person name="Inan Bektas K."/>
            <person name="Canakci S."/>
            <person name="Belduz A.A."/>
            <person name="Guler H.H."/>
        </authorList>
    </citation>
    <scope>NUCLEOTIDE SEQUENCE [LARGE SCALE GENOMIC DNA]</scope>
    <source>
        <strain evidence="1 3">DSM 17127</strain>
    </source>
</reference>
<evidence type="ECO:0008006" key="5">
    <source>
        <dbReference type="Google" id="ProtNLM"/>
    </source>
</evidence>
<dbReference type="Proteomes" id="UP001339962">
    <property type="component" value="Unassembled WGS sequence"/>
</dbReference>
<proteinExistence type="predicted"/>
<keyword evidence="3" id="KW-1185">Reference proteome</keyword>
<comment type="caution">
    <text evidence="2">The sequence shown here is derived from an EMBL/GenBank/DDBJ whole genome shotgun (WGS) entry which is preliminary data.</text>
</comment>
<evidence type="ECO:0000313" key="2">
    <source>
        <dbReference type="EMBL" id="MED5053796.1"/>
    </source>
</evidence>